<name>A0A8J4BTB3_9CHLO</name>
<dbReference type="GO" id="GO:0046872">
    <property type="term" value="F:metal ion binding"/>
    <property type="evidence" value="ECO:0007669"/>
    <property type="project" value="UniProtKB-KW"/>
</dbReference>
<keyword evidence="1" id="KW-0460">Magnesium</keyword>
<feature type="region of interest" description="Disordered" evidence="2">
    <location>
        <begin position="262"/>
        <end position="304"/>
    </location>
</feature>
<accession>A0A8J4BTB3</accession>
<comment type="function">
    <text evidence="1">Telomerase is a ribonucleoprotein enzyme essential for the replication of chromosome termini in most eukaryotes. It elongates telomeres. It is a reverse transcriptase that adds simple sequence repeats to chromosome ends by copying a template sequence within the RNA component of the enzyme.</text>
</comment>
<dbReference type="AlphaFoldDB" id="A0A8J4BTB3"/>
<dbReference type="EC" id="2.7.7.49" evidence="1"/>
<comment type="similarity">
    <text evidence="1">Belongs to the reverse transcriptase family. Telomerase subfamily.</text>
</comment>
<organism evidence="3 4">
    <name type="scientific">Volvox africanus</name>
    <dbReference type="NCBI Taxonomy" id="51714"/>
    <lineage>
        <taxon>Eukaryota</taxon>
        <taxon>Viridiplantae</taxon>
        <taxon>Chlorophyta</taxon>
        <taxon>core chlorophytes</taxon>
        <taxon>Chlorophyceae</taxon>
        <taxon>CS clade</taxon>
        <taxon>Chlamydomonadales</taxon>
        <taxon>Volvocaceae</taxon>
        <taxon>Volvox</taxon>
    </lineage>
</organism>
<dbReference type="PANTHER" id="PTHR12066:SF0">
    <property type="entry name" value="TELOMERASE REVERSE TRANSCRIPTASE"/>
    <property type="match status" value="1"/>
</dbReference>
<dbReference type="GO" id="GO:0070034">
    <property type="term" value="F:telomerase RNA binding"/>
    <property type="evidence" value="ECO:0007669"/>
    <property type="project" value="TreeGrafter"/>
</dbReference>
<dbReference type="Proteomes" id="UP000747399">
    <property type="component" value="Unassembled WGS sequence"/>
</dbReference>
<keyword evidence="1" id="KW-0548">Nucleotidyltransferase</keyword>
<keyword evidence="1" id="KW-0539">Nucleus</keyword>
<gene>
    <name evidence="3" type="ORF">Vafri_21857</name>
</gene>
<dbReference type="GO" id="GO:0007004">
    <property type="term" value="P:telomere maintenance via telomerase"/>
    <property type="evidence" value="ECO:0007669"/>
    <property type="project" value="TreeGrafter"/>
</dbReference>
<evidence type="ECO:0000256" key="1">
    <source>
        <dbReference type="RuleBase" id="RU365061"/>
    </source>
</evidence>
<keyword evidence="1" id="KW-0808">Transferase</keyword>
<comment type="caution">
    <text evidence="3">The sequence shown here is derived from an EMBL/GenBank/DDBJ whole genome shotgun (WGS) entry which is preliminary data.</text>
</comment>
<proteinExistence type="inferred from homology"/>
<keyword evidence="1" id="KW-0695">RNA-directed DNA polymerase</keyword>
<dbReference type="EMBL" id="BNCO01000121">
    <property type="protein sequence ID" value="GIL68605.1"/>
    <property type="molecule type" value="Genomic_DNA"/>
</dbReference>
<feature type="compositionally biased region" description="Low complexity" evidence="2">
    <location>
        <begin position="290"/>
        <end position="304"/>
    </location>
</feature>
<evidence type="ECO:0000313" key="3">
    <source>
        <dbReference type="EMBL" id="GIL68605.1"/>
    </source>
</evidence>
<feature type="non-terminal residue" evidence="3">
    <location>
        <position position="304"/>
    </location>
</feature>
<dbReference type="GO" id="GO:0042162">
    <property type="term" value="F:telomeric DNA binding"/>
    <property type="evidence" value="ECO:0007669"/>
    <property type="project" value="TreeGrafter"/>
</dbReference>
<protein>
    <recommendedName>
        <fullName evidence="1">Telomerase reverse transcriptase</fullName>
        <ecNumber evidence="1">2.7.7.49</ecNumber>
    </recommendedName>
    <alternativeName>
        <fullName evidence="1">Telomerase catalytic subunit</fullName>
    </alternativeName>
</protein>
<comment type="subcellular location">
    <subcellularLocation>
        <location evidence="1">Nucleus</location>
    </subcellularLocation>
    <subcellularLocation>
        <location evidence="1">Chromosome</location>
        <location evidence="1">Telomere</location>
    </subcellularLocation>
</comment>
<keyword evidence="4" id="KW-1185">Reference proteome</keyword>
<keyword evidence="1" id="KW-0479">Metal-binding</keyword>
<reference evidence="3" key="1">
    <citation type="journal article" date="2021" name="Proc. Natl. Acad. Sci. U.S.A.">
        <title>Three genomes in the algal genus Volvox reveal the fate of a haploid sex-determining region after a transition to homothallism.</title>
        <authorList>
            <person name="Yamamoto K."/>
            <person name="Hamaji T."/>
            <person name="Kawai-Toyooka H."/>
            <person name="Matsuzaki R."/>
            <person name="Takahashi F."/>
            <person name="Nishimura Y."/>
            <person name="Kawachi M."/>
            <person name="Noguchi H."/>
            <person name="Minakuchi Y."/>
            <person name="Umen J.G."/>
            <person name="Toyoda A."/>
            <person name="Nozaki H."/>
        </authorList>
    </citation>
    <scope>NUCLEOTIDE SEQUENCE</scope>
    <source>
        <strain evidence="3">NIES-3780</strain>
    </source>
</reference>
<dbReference type="PANTHER" id="PTHR12066">
    <property type="entry name" value="TELOMERASE REVERSE TRANSCRIPTASE"/>
    <property type="match status" value="1"/>
</dbReference>
<evidence type="ECO:0000313" key="4">
    <source>
        <dbReference type="Proteomes" id="UP000747399"/>
    </source>
</evidence>
<dbReference type="GO" id="GO:0000333">
    <property type="term" value="C:telomerase catalytic core complex"/>
    <property type="evidence" value="ECO:0007669"/>
    <property type="project" value="TreeGrafter"/>
</dbReference>
<comment type="catalytic activity">
    <reaction evidence="1">
        <text>DNA(n) + a 2'-deoxyribonucleoside 5'-triphosphate = DNA(n+1) + diphosphate</text>
        <dbReference type="Rhea" id="RHEA:22508"/>
        <dbReference type="Rhea" id="RHEA-COMP:17339"/>
        <dbReference type="Rhea" id="RHEA-COMP:17340"/>
        <dbReference type="ChEBI" id="CHEBI:33019"/>
        <dbReference type="ChEBI" id="CHEBI:61560"/>
        <dbReference type="ChEBI" id="CHEBI:173112"/>
        <dbReference type="EC" id="2.7.7.49"/>
    </reaction>
</comment>
<dbReference type="GO" id="GO:0003720">
    <property type="term" value="F:telomerase activity"/>
    <property type="evidence" value="ECO:0007669"/>
    <property type="project" value="InterPro"/>
</dbReference>
<keyword evidence="1" id="KW-0779">Telomere</keyword>
<feature type="compositionally biased region" description="Basic residues" evidence="2">
    <location>
        <begin position="269"/>
        <end position="284"/>
    </location>
</feature>
<dbReference type="GO" id="GO:0000781">
    <property type="term" value="C:chromosome, telomeric region"/>
    <property type="evidence" value="ECO:0007669"/>
    <property type="project" value="UniProtKB-SubCell"/>
</dbReference>
<sequence>RRASTGFGYVRGMLHAEQWCPNTSNVLLLGPSWRQLLARVGDEIMLNLLTNGAIFVGLGNGNYLQISGRPINEVARERYLAVATRNCKIAANVASPTAGNVTAPEVATAAGAAGASKMCRSSGPAAVLSPPPPLPMAATTSARGPSGLAPAMQAVPQRRPRVRYSWFVATLQEARELQQQHWAQGRGQQTLVENEINVGAPHKAIDAADGAAGFRDNGSQHHGGNGDGSLRDAGGNEVTLASPRAAGVITGAAGLTAACPRAAETTAAPKKRPRAWQRRKAAKQRHADDTGAATNTEGAEATTD</sequence>
<keyword evidence="1" id="KW-0158">Chromosome</keyword>
<evidence type="ECO:0000256" key="2">
    <source>
        <dbReference type="SAM" id="MobiDB-lite"/>
    </source>
</evidence>
<dbReference type="InterPro" id="IPR003545">
    <property type="entry name" value="Telomerase_RT"/>
</dbReference>
<feature type="region of interest" description="Disordered" evidence="2">
    <location>
        <begin position="210"/>
        <end position="236"/>
    </location>
</feature>
<feature type="non-terminal residue" evidence="3">
    <location>
        <position position="1"/>
    </location>
</feature>